<dbReference type="RefSeq" id="WP_311020800.1">
    <property type="nucleotide sequence ID" value="NZ_JAUHGG010000012.1"/>
</dbReference>
<evidence type="ECO:0000313" key="1">
    <source>
        <dbReference type="EMBL" id="MDS1823770.1"/>
    </source>
</evidence>
<dbReference type="AlphaFoldDB" id="A0AAW8Q924"/>
<gene>
    <name evidence="1" type="ORF">QX249_24300</name>
</gene>
<sequence>MNFEDHLRKEIDEYKESLVQETSSLIMANPNRHPHLTHESVSSTLTSMELDELEETHKEYSEKLKNLSTIKAEPPTQSQPKPLKAAKRDFSNWITKFHGTDEDIATVDFSKSIHFGFHVGTLEQAKLFGNKIHRVEFGYNNLLRMDDLGTWSPASILNDLRRKQIITTETVTKVLNELDDEKKDKMIRETIVNAGFDAIVYRNEVEKKGSLSYIILSSEQIKTISLSKKPSYKMK</sequence>
<dbReference type="Proteomes" id="UP001253193">
    <property type="component" value="Unassembled WGS sequence"/>
</dbReference>
<name>A0AAW8Q924_VIBPH</name>
<accession>A0AAW8Q924</accession>
<protein>
    <submittedName>
        <fullName evidence="1">Uncharacterized protein</fullName>
    </submittedName>
</protein>
<dbReference type="EMBL" id="JAUHGG010000012">
    <property type="protein sequence ID" value="MDS1823770.1"/>
    <property type="molecule type" value="Genomic_DNA"/>
</dbReference>
<evidence type="ECO:0000313" key="2">
    <source>
        <dbReference type="Proteomes" id="UP001253193"/>
    </source>
</evidence>
<reference evidence="1" key="1">
    <citation type="submission" date="2023-06" db="EMBL/GenBank/DDBJ databases">
        <title>Genomic Diversity of Vibrio spp. and Metagenomic Analysis of Pathogens in Florida Gulf Coastal Waters Following Hurricane Ian.</title>
        <authorList>
            <person name="Brumfield K.D."/>
        </authorList>
    </citation>
    <scope>NUCLEOTIDE SEQUENCE</scope>
    <source>
        <strain evidence="1">WBS2B-138</strain>
    </source>
</reference>
<organism evidence="1 2">
    <name type="scientific">Vibrio parahaemolyticus</name>
    <dbReference type="NCBI Taxonomy" id="670"/>
    <lineage>
        <taxon>Bacteria</taxon>
        <taxon>Pseudomonadati</taxon>
        <taxon>Pseudomonadota</taxon>
        <taxon>Gammaproteobacteria</taxon>
        <taxon>Vibrionales</taxon>
        <taxon>Vibrionaceae</taxon>
        <taxon>Vibrio</taxon>
    </lineage>
</organism>
<comment type="caution">
    <text evidence="1">The sequence shown here is derived from an EMBL/GenBank/DDBJ whole genome shotgun (WGS) entry which is preliminary data.</text>
</comment>
<proteinExistence type="predicted"/>